<dbReference type="Pfam" id="PF04073">
    <property type="entry name" value="tRNA_edit"/>
    <property type="match status" value="1"/>
</dbReference>
<dbReference type="AlphaFoldDB" id="A0A437SVU4"/>
<reference evidence="4 5" key="1">
    <citation type="submission" date="2018-12" db="EMBL/GenBank/DDBJ databases">
        <authorList>
            <person name="Meng J."/>
        </authorList>
    </citation>
    <scope>NUCLEOTIDE SEQUENCE [LARGE SCALE GENOMIC DNA]</scope>
    <source>
        <strain evidence="4 5">HT111-2</strain>
    </source>
</reference>
<protein>
    <submittedName>
        <fullName evidence="4">Prolyl-tRNA synthetase associated domain-containing protein</fullName>
    </submittedName>
</protein>
<comment type="caution">
    <text evidence="4">The sequence shown here is derived from an EMBL/GenBank/DDBJ whole genome shotgun (WGS) entry which is preliminary data.</text>
</comment>
<evidence type="ECO:0000256" key="1">
    <source>
        <dbReference type="ARBA" id="ARBA00010201"/>
    </source>
</evidence>
<dbReference type="GO" id="GO:0006412">
    <property type="term" value="P:translation"/>
    <property type="evidence" value="ECO:0007669"/>
    <property type="project" value="UniProtKB-KW"/>
</dbReference>
<dbReference type="Gene3D" id="3.90.960.10">
    <property type="entry name" value="YbaK/aminoacyl-tRNA synthetase-associated domain"/>
    <property type="match status" value="1"/>
</dbReference>
<dbReference type="PANTHER" id="PTHR31423:SF3">
    <property type="entry name" value="PROLYL-TRNA SYNTHETASE ASSOCIATED DOMAIN-CONTAINING PROTEIN 1-RELATED"/>
    <property type="match status" value="1"/>
</dbReference>
<dbReference type="Proteomes" id="UP000288291">
    <property type="component" value="Unassembled WGS sequence"/>
</dbReference>
<feature type="domain" description="YbaK/aminoacyl-tRNA synthetase-associated" evidence="3">
    <location>
        <begin position="22"/>
        <end position="148"/>
    </location>
</feature>
<dbReference type="PANTHER" id="PTHR31423">
    <property type="entry name" value="YBAK DOMAIN-CONTAINING PROTEIN"/>
    <property type="match status" value="1"/>
</dbReference>
<name>A0A437SVU4_9LACO</name>
<sequence>MNSQEILDLLDKHNIIYQSYDHPAVFTSEEADKYAKNQDFAKCKNLFIKTRNGQQLFMIVLPTSKKLDWKKAVEQLHTSSLTMATEEDLADKLQITPGSVSPFNLLNDSTNTIPLVIDQDALVENDYVGVHPNDNTKTIRISWTDLTRILSSYGHLVEDRQL</sequence>
<dbReference type="InterPro" id="IPR036754">
    <property type="entry name" value="YbaK/aa-tRNA-synt-asso_dom_sf"/>
</dbReference>
<accession>A0A437SVU4</accession>
<dbReference type="EMBL" id="RXIA01000010">
    <property type="protein sequence ID" value="RVU71012.1"/>
    <property type="molecule type" value="Genomic_DNA"/>
</dbReference>
<evidence type="ECO:0000313" key="4">
    <source>
        <dbReference type="EMBL" id="RVU71012.1"/>
    </source>
</evidence>
<dbReference type="GO" id="GO:0004812">
    <property type="term" value="F:aminoacyl-tRNA ligase activity"/>
    <property type="evidence" value="ECO:0007669"/>
    <property type="project" value="UniProtKB-KW"/>
</dbReference>
<keyword evidence="4" id="KW-0030">Aminoacyl-tRNA synthetase</keyword>
<gene>
    <name evidence="4" type="ORF">EJK17_04720</name>
</gene>
<dbReference type="SUPFAM" id="SSF55826">
    <property type="entry name" value="YbaK/ProRS associated domain"/>
    <property type="match status" value="1"/>
</dbReference>
<evidence type="ECO:0000256" key="2">
    <source>
        <dbReference type="ARBA" id="ARBA00022917"/>
    </source>
</evidence>
<dbReference type="RefSeq" id="WP_103662237.1">
    <property type="nucleotide sequence ID" value="NZ_ML136878.1"/>
</dbReference>
<dbReference type="GO" id="GO:0002161">
    <property type="term" value="F:aminoacyl-tRNA deacylase activity"/>
    <property type="evidence" value="ECO:0007669"/>
    <property type="project" value="InterPro"/>
</dbReference>
<keyword evidence="2" id="KW-0648">Protein biosynthesis</keyword>
<dbReference type="InterPro" id="IPR007214">
    <property type="entry name" value="YbaK/aa-tRNA-synth-assoc-dom"/>
</dbReference>
<keyword evidence="4" id="KW-0436">Ligase</keyword>
<dbReference type="InterPro" id="IPR040285">
    <property type="entry name" value="ProX/PRXD1"/>
</dbReference>
<evidence type="ECO:0000259" key="3">
    <source>
        <dbReference type="Pfam" id="PF04073"/>
    </source>
</evidence>
<organism evidence="4 5">
    <name type="scientific">Lactobacillus xujianguonis</name>
    <dbReference type="NCBI Taxonomy" id="2495899"/>
    <lineage>
        <taxon>Bacteria</taxon>
        <taxon>Bacillati</taxon>
        <taxon>Bacillota</taxon>
        <taxon>Bacilli</taxon>
        <taxon>Lactobacillales</taxon>
        <taxon>Lactobacillaceae</taxon>
        <taxon>Lactobacillus</taxon>
    </lineage>
</organism>
<comment type="similarity">
    <text evidence="1">Belongs to the PRORSD1 family.</text>
</comment>
<dbReference type="CDD" id="cd04335">
    <property type="entry name" value="PrdX_deacylase"/>
    <property type="match status" value="1"/>
</dbReference>
<keyword evidence="5" id="KW-1185">Reference proteome</keyword>
<proteinExistence type="inferred from homology"/>
<evidence type="ECO:0000313" key="5">
    <source>
        <dbReference type="Proteomes" id="UP000288291"/>
    </source>
</evidence>